<dbReference type="InterPro" id="IPR012337">
    <property type="entry name" value="RNaseH-like_sf"/>
</dbReference>
<dbReference type="PANTHER" id="PTHR42648:SF28">
    <property type="entry name" value="TRANSPOSON-ENCODED PROTEIN WITH RIBONUCLEASE H-LIKE AND RETROVIRUS ZINC FINGER-LIKE DOMAINS"/>
    <property type="match status" value="1"/>
</dbReference>
<evidence type="ECO:0000259" key="1">
    <source>
        <dbReference type="Pfam" id="PF13976"/>
    </source>
</evidence>
<dbReference type="InterPro" id="IPR057670">
    <property type="entry name" value="SH3_retrovirus"/>
</dbReference>
<protein>
    <recommendedName>
        <fullName evidence="5">GAG-pre-integrase domain-containing protein</fullName>
    </recommendedName>
</protein>
<evidence type="ECO:0000259" key="2">
    <source>
        <dbReference type="Pfam" id="PF25597"/>
    </source>
</evidence>
<accession>A0AAV2Z7L2</accession>
<evidence type="ECO:0000313" key="3">
    <source>
        <dbReference type="EMBL" id="DBA01875.1"/>
    </source>
</evidence>
<reference evidence="3" key="2">
    <citation type="journal article" date="2023" name="Microbiol Resour">
        <title>Decontamination and Annotation of the Draft Genome Sequence of the Oomycete Lagenidium giganteum ARSEF 373.</title>
        <authorList>
            <person name="Morgan W.R."/>
            <person name="Tartar A."/>
        </authorList>
    </citation>
    <scope>NUCLEOTIDE SEQUENCE</scope>
    <source>
        <strain evidence="3">ARSEF 373</strain>
    </source>
</reference>
<dbReference type="Pfam" id="PF25597">
    <property type="entry name" value="SH3_retrovirus"/>
    <property type="match status" value="1"/>
</dbReference>
<proteinExistence type="predicted"/>
<dbReference type="InterPro" id="IPR025724">
    <property type="entry name" value="GAG-pre-integrase_dom"/>
</dbReference>
<dbReference type="SUPFAM" id="SSF53098">
    <property type="entry name" value="Ribonuclease H-like"/>
    <property type="match status" value="1"/>
</dbReference>
<evidence type="ECO:0008006" key="5">
    <source>
        <dbReference type="Google" id="ProtNLM"/>
    </source>
</evidence>
<organism evidence="3 4">
    <name type="scientific">Lagenidium giganteum</name>
    <dbReference type="NCBI Taxonomy" id="4803"/>
    <lineage>
        <taxon>Eukaryota</taxon>
        <taxon>Sar</taxon>
        <taxon>Stramenopiles</taxon>
        <taxon>Oomycota</taxon>
        <taxon>Peronosporomycetes</taxon>
        <taxon>Pythiales</taxon>
        <taxon>Pythiaceae</taxon>
    </lineage>
</organism>
<dbReference type="Proteomes" id="UP001146120">
    <property type="component" value="Unassembled WGS sequence"/>
</dbReference>
<dbReference type="AlphaFoldDB" id="A0AAV2Z7L2"/>
<evidence type="ECO:0000313" key="4">
    <source>
        <dbReference type="Proteomes" id="UP001146120"/>
    </source>
</evidence>
<sequence>MIRDQGYEVYYDNDAGSFELVRNGTVMLRAHDVNRLWPFTAHNRFLRRSPTIVNYVVANATSQKEMNYWHNALGHINTRFIRDMANQGLVVGMKVVTWDWTDCETCHLLKQIHNVHRRASCTNDLIFADLMDFSANKTMKFRYLLVIVNAFSNFTSVFLLQKKSETNHCLEEYISWAEIQQGRPIKQVLTKAPSHTFGPQAPQSNPCERTTCTLLSLRKSILKHSGLPLKMWTEAALMATNLKNRVRSKRVGARKPNEAWYKAKPSVRYLRPFGSLGYAYVHRTMRTKLDDTAMIGYRFGFSNASTGYKVFFPDTNVVKFAPVVRFYPTLRYRDHHNDEGVNIEHWLSDDVEEMDDVVHQSENNLIGQNIRRRDDKTSEATGMVFMP</sequence>
<keyword evidence="4" id="KW-1185">Reference proteome</keyword>
<feature type="domain" description="GAG-pre-integrase" evidence="1">
    <location>
        <begin position="51"/>
        <end position="111"/>
    </location>
</feature>
<dbReference type="InterPro" id="IPR039537">
    <property type="entry name" value="Retrotran_Ty1/copia-like"/>
</dbReference>
<dbReference type="PANTHER" id="PTHR42648">
    <property type="entry name" value="TRANSPOSASE, PUTATIVE-RELATED"/>
    <property type="match status" value="1"/>
</dbReference>
<comment type="caution">
    <text evidence="3">The sequence shown here is derived from an EMBL/GenBank/DDBJ whole genome shotgun (WGS) entry which is preliminary data.</text>
</comment>
<feature type="domain" description="Retroviral polymerase SH3-like" evidence="2">
    <location>
        <begin position="276"/>
        <end position="337"/>
    </location>
</feature>
<name>A0AAV2Z7L2_9STRA</name>
<dbReference type="Pfam" id="PF13976">
    <property type="entry name" value="gag_pre-integrs"/>
    <property type="match status" value="1"/>
</dbReference>
<reference evidence="3" key="1">
    <citation type="submission" date="2022-11" db="EMBL/GenBank/DDBJ databases">
        <authorList>
            <person name="Morgan W.R."/>
            <person name="Tartar A."/>
        </authorList>
    </citation>
    <scope>NUCLEOTIDE SEQUENCE</scope>
    <source>
        <strain evidence="3">ARSEF 373</strain>
    </source>
</reference>
<gene>
    <name evidence="3" type="ORF">N0F65_006023</name>
</gene>
<dbReference type="EMBL" id="DAKRPA010000040">
    <property type="protein sequence ID" value="DBA01875.1"/>
    <property type="molecule type" value="Genomic_DNA"/>
</dbReference>